<name>A0A5R8KKZ6_9BACT</name>
<comment type="caution">
    <text evidence="2">The sequence shown here is derived from an EMBL/GenBank/DDBJ whole genome shotgun (WGS) entry which is preliminary data.</text>
</comment>
<proteinExistence type="predicted"/>
<evidence type="ECO:0000313" key="3">
    <source>
        <dbReference type="Proteomes" id="UP000306196"/>
    </source>
</evidence>
<protein>
    <submittedName>
        <fullName evidence="2">Uncharacterized protein</fullName>
    </submittedName>
</protein>
<dbReference type="Proteomes" id="UP000306196">
    <property type="component" value="Unassembled WGS sequence"/>
</dbReference>
<evidence type="ECO:0000256" key="1">
    <source>
        <dbReference type="SAM" id="SignalP"/>
    </source>
</evidence>
<accession>A0A5R8KKZ6</accession>
<reference evidence="2 3" key="1">
    <citation type="submission" date="2019-05" db="EMBL/GenBank/DDBJ databases">
        <title>Verrucobacter flavum gen. nov., sp. nov. a new member of the family Verrucomicrobiaceae.</title>
        <authorList>
            <person name="Szuroczki S."/>
            <person name="Abbaszade G."/>
            <person name="Szabo A."/>
            <person name="Felfoldi T."/>
            <person name="Schumann P."/>
            <person name="Boka K."/>
            <person name="Keki Z."/>
            <person name="Toumi M."/>
            <person name="Toth E."/>
        </authorList>
    </citation>
    <scope>NUCLEOTIDE SEQUENCE [LARGE SCALE GENOMIC DNA]</scope>
    <source>
        <strain evidence="2 3">MG-N-17</strain>
    </source>
</reference>
<keyword evidence="1" id="KW-0732">Signal</keyword>
<gene>
    <name evidence="2" type="ORF">FEM03_00905</name>
</gene>
<feature type="signal peptide" evidence="1">
    <location>
        <begin position="1"/>
        <end position="25"/>
    </location>
</feature>
<feature type="chain" id="PRO_5024278943" evidence="1">
    <location>
        <begin position="26"/>
        <end position="89"/>
    </location>
</feature>
<dbReference type="RefSeq" id="WP_138084288.1">
    <property type="nucleotide sequence ID" value="NZ_VAUV01000001.1"/>
</dbReference>
<keyword evidence="3" id="KW-1185">Reference proteome</keyword>
<sequence>MKIFWTLFLSALLMTTLPSCGLANAAINAPGTLFKGMNGAVGRATGLGSINHTPEKPMLDQEALRLHRESLQITPMPATTPAANVARAH</sequence>
<dbReference type="EMBL" id="VAUV01000001">
    <property type="protein sequence ID" value="TLD72665.1"/>
    <property type="molecule type" value="Genomic_DNA"/>
</dbReference>
<organism evidence="2 3">
    <name type="scientific">Phragmitibacter flavus</name>
    <dbReference type="NCBI Taxonomy" id="2576071"/>
    <lineage>
        <taxon>Bacteria</taxon>
        <taxon>Pseudomonadati</taxon>
        <taxon>Verrucomicrobiota</taxon>
        <taxon>Verrucomicrobiia</taxon>
        <taxon>Verrucomicrobiales</taxon>
        <taxon>Verrucomicrobiaceae</taxon>
        <taxon>Phragmitibacter</taxon>
    </lineage>
</organism>
<evidence type="ECO:0000313" key="2">
    <source>
        <dbReference type="EMBL" id="TLD72665.1"/>
    </source>
</evidence>
<dbReference type="AlphaFoldDB" id="A0A5R8KKZ6"/>